<evidence type="ECO:0000313" key="3">
    <source>
        <dbReference type="Proteomes" id="UP000540412"/>
    </source>
</evidence>
<organism evidence="2 3">
    <name type="scientific">Nocardia transvalensis</name>
    <dbReference type="NCBI Taxonomy" id="37333"/>
    <lineage>
        <taxon>Bacteria</taxon>
        <taxon>Bacillati</taxon>
        <taxon>Actinomycetota</taxon>
        <taxon>Actinomycetes</taxon>
        <taxon>Mycobacteriales</taxon>
        <taxon>Nocardiaceae</taxon>
        <taxon>Nocardia</taxon>
    </lineage>
</organism>
<dbReference type="InterPro" id="IPR036188">
    <property type="entry name" value="FAD/NAD-bd_sf"/>
</dbReference>
<dbReference type="Gene3D" id="3.50.50.60">
    <property type="entry name" value="FAD/NAD(P)-binding domain"/>
    <property type="match status" value="1"/>
</dbReference>
<keyword evidence="3" id="KW-1185">Reference proteome</keyword>
<name>A0A7W9UFH3_9NOCA</name>
<sequence>MRRIRVLGAGECGLPLAHRLRGGTEVTLVAGRDAEQILSGSVTSTQVKFPPTLDLESGAGLDFWASTAPRISGIRFVAAIDRTAVVRWTGRFARPARSVDQRTVFGRWLRAFVDAGGRLEIAEPSLAEIDRGAGRFDLTVVTRADAELAACFPPDPAWPVHSGPLRQLAVFYLDGVVPDPDGLGTYVSLPGLGEIISYPGLTGAPGDERPCEIVLVEARPGGDLDVFSRDSGPSGRLRLARRLFDRHLPPDLADRYRGAELTDAGATLVGAVTPVVRRPVGTLPSGTLVLGGADVVCRMDPGGAQGANSAVQCAFRYADAILRQTSGQYDRDWMLTTATPWLTDIAYPAAQWTATMLDPPEPLQAMLGAAATDARLADTFADLFARPSDMARLAADA</sequence>
<accession>A0A7W9UFH3</accession>
<comment type="caution">
    <text evidence="2">The sequence shown here is derived from an EMBL/GenBank/DDBJ whole genome shotgun (WGS) entry which is preliminary data.</text>
</comment>
<feature type="domain" description="Styrene monooxygenase StyA putative substrate binding" evidence="1">
    <location>
        <begin position="146"/>
        <end position="249"/>
    </location>
</feature>
<dbReference type="SUPFAM" id="SSF51905">
    <property type="entry name" value="FAD/NAD(P)-binding domain"/>
    <property type="match status" value="1"/>
</dbReference>
<dbReference type="InterPro" id="IPR041654">
    <property type="entry name" value="StyA_sbd"/>
</dbReference>
<gene>
    <name evidence="2" type="ORF">BJY24_000076</name>
</gene>
<dbReference type="AlphaFoldDB" id="A0A7W9UFH3"/>
<proteinExistence type="predicted"/>
<dbReference type="Gene3D" id="3.30.9.40">
    <property type="match status" value="1"/>
</dbReference>
<dbReference type="Pfam" id="PF17885">
    <property type="entry name" value="Smoa_sbd"/>
    <property type="match status" value="1"/>
</dbReference>
<reference evidence="2 3" key="1">
    <citation type="submission" date="2020-08" db="EMBL/GenBank/DDBJ databases">
        <title>Sequencing the genomes of 1000 actinobacteria strains.</title>
        <authorList>
            <person name="Klenk H.-P."/>
        </authorList>
    </citation>
    <scope>NUCLEOTIDE SEQUENCE [LARGE SCALE GENOMIC DNA]</scope>
    <source>
        <strain evidence="2 3">DSM 43582</strain>
    </source>
</reference>
<dbReference type="EMBL" id="JACHIT010000001">
    <property type="protein sequence ID" value="MBB5911209.1"/>
    <property type="molecule type" value="Genomic_DNA"/>
</dbReference>
<dbReference type="Proteomes" id="UP000540412">
    <property type="component" value="Unassembled WGS sequence"/>
</dbReference>
<dbReference type="RefSeq" id="WP_040749239.1">
    <property type="nucleotide sequence ID" value="NZ_JACHIT010000001.1"/>
</dbReference>
<evidence type="ECO:0000259" key="1">
    <source>
        <dbReference type="Pfam" id="PF17885"/>
    </source>
</evidence>
<protein>
    <recommendedName>
        <fullName evidence="1">Styrene monooxygenase StyA putative substrate binding domain-containing protein</fullName>
    </recommendedName>
</protein>
<evidence type="ECO:0000313" key="2">
    <source>
        <dbReference type="EMBL" id="MBB5911209.1"/>
    </source>
</evidence>